<reference evidence="13" key="1">
    <citation type="submission" date="2022-11" db="UniProtKB">
        <authorList>
            <consortium name="WormBaseParasite"/>
        </authorList>
    </citation>
    <scope>IDENTIFICATION</scope>
</reference>
<evidence type="ECO:0000256" key="6">
    <source>
        <dbReference type="ARBA" id="ARBA00022833"/>
    </source>
</evidence>
<dbReference type="GO" id="GO:0003779">
    <property type="term" value="F:actin binding"/>
    <property type="evidence" value="ECO:0007669"/>
    <property type="project" value="TreeGrafter"/>
</dbReference>
<name>A0A914DS46_9BILA</name>
<dbReference type="PROSITE" id="PS50023">
    <property type="entry name" value="LIM_DOMAIN_2"/>
    <property type="match status" value="3"/>
</dbReference>
<organism evidence="12 13">
    <name type="scientific">Acrobeloides nanus</name>
    <dbReference type="NCBI Taxonomy" id="290746"/>
    <lineage>
        <taxon>Eukaryota</taxon>
        <taxon>Metazoa</taxon>
        <taxon>Ecdysozoa</taxon>
        <taxon>Nematoda</taxon>
        <taxon>Chromadorea</taxon>
        <taxon>Rhabditida</taxon>
        <taxon>Tylenchina</taxon>
        <taxon>Cephalobomorpha</taxon>
        <taxon>Cephaloboidea</taxon>
        <taxon>Cephalobidae</taxon>
        <taxon>Acrobeloides</taxon>
    </lineage>
</organism>
<feature type="compositionally biased region" description="Polar residues" evidence="10">
    <location>
        <begin position="66"/>
        <end position="80"/>
    </location>
</feature>
<evidence type="ECO:0000256" key="5">
    <source>
        <dbReference type="ARBA" id="ARBA00022737"/>
    </source>
</evidence>
<dbReference type="WBParaSite" id="ACRNAN_scaffold364.g14736.t2">
    <property type="protein sequence ID" value="ACRNAN_scaffold364.g14736.t2"/>
    <property type="gene ID" value="ACRNAN_scaffold364.g14736"/>
</dbReference>
<keyword evidence="12" id="KW-1185">Reference proteome</keyword>
<keyword evidence="3" id="KW-0963">Cytoplasm</keyword>
<evidence type="ECO:0000256" key="2">
    <source>
        <dbReference type="ARBA" id="ARBA00004496"/>
    </source>
</evidence>
<comment type="subcellular location">
    <subcellularLocation>
        <location evidence="1">Cell junction</location>
    </subcellularLocation>
    <subcellularLocation>
        <location evidence="2">Cytoplasm</location>
    </subcellularLocation>
</comment>
<dbReference type="GO" id="GO:0007507">
    <property type="term" value="P:heart development"/>
    <property type="evidence" value="ECO:0007669"/>
    <property type="project" value="TreeGrafter"/>
</dbReference>
<feature type="domain" description="LIM zinc-binding" evidence="11">
    <location>
        <begin position="129"/>
        <end position="188"/>
    </location>
</feature>
<evidence type="ECO:0000313" key="13">
    <source>
        <dbReference type="WBParaSite" id="ACRNAN_scaffold364.g14736.t2"/>
    </source>
</evidence>
<dbReference type="PROSITE" id="PS00478">
    <property type="entry name" value="LIM_DOMAIN_1"/>
    <property type="match status" value="1"/>
</dbReference>
<dbReference type="Gene3D" id="2.10.110.10">
    <property type="entry name" value="Cysteine Rich Protein"/>
    <property type="match status" value="3"/>
</dbReference>
<evidence type="ECO:0000256" key="3">
    <source>
        <dbReference type="ARBA" id="ARBA00022490"/>
    </source>
</evidence>
<dbReference type="FunFam" id="2.10.110.10:FF:000012">
    <property type="entry name" value="Paxillin isoform 1"/>
    <property type="match status" value="1"/>
</dbReference>
<feature type="domain" description="LIM zinc-binding" evidence="11">
    <location>
        <begin position="247"/>
        <end position="306"/>
    </location>
</feature>
<dbReference type="InterPro" id="IPR050604">
    <property type="entry name" value="PDZ-LIM_domain"/>
</dbReference>
<dbReference type="FunFam" id="2.10.110.10:FF:000018">
    <property type="entry name" value="Paxillin isoform 1"/>
    <property type="match status" value="1"/>
</dbReference>
<evidence type="ECO:0000256" key="9">
    <source>
        <dbReference type="PROSITE-ProRule" id="PRU00125"/>
    </source>
</evidence>
<dbReference type="GO" id="GO:0046872">
    <property type="term" value="F:metal ion binding"/>
    <property type="evidence" value="ECO:0007669"/>
    <property type="project" value="UniProtKB-KW"/>
</dbReference>
<dbReference type="GO" id="GO:0001725">
    <property type="term" value="C:stress fiber"/>
    <property type="evidence" value="ECO:0007669"/>
    <property type="project" value="TreeGrafter"/>
</dbReference>
<evidence type="ECO:0000256" key="10">
    <source>
        <dbReference type="SAM" id="MobiDB-lite"/>
    </source>
</evidence>
<feature type="region of interest" description="Disordered" evidence="10">
    <location>
        <begin position="32"/>
        <end position="108"/>
    </location>
</feature>
<dbReference type="Proteomes" id="UP000887540">
    <property type="component" value="Unplaced"/>
</dbReference>
<dbReference type="GO" id="GO:0005912">
    <property type="term" value="C:adherens junction"/>
    <property type="evidence" value="ECO:0007669"/>
    <property type="project" value="TreeGrafter"/>
</dbReference>
<dbReference type="GO" id="GO:0051371">
    <property type="term" value="F:muscle alpha-actinin binding"/>
    <property type="evidence" value="ECO:0007669"/>
    <property type="project" value="TreeGrafter"/>
</dbReference>
<feature type="domain" description="LIM zinc-binding" evidence="11">
    <location>
        <begin position="189"/>
        <end position="246"/>
    </location>
</feature>
<dbReference type="InterPro" id="IPR001781">
    <property type="entry name" value="Znf_LIM"/>
</dbReference>
<sequence>MPSRENDQFVDAVKPALESLLSDLQRTTEVLKRANERNVKEQSSYREHYREEHRYGTDGDIDPVYQEQNVPPRSYQSNSAPPRKEYQRETVRQVQETKSSTKDPSQLDSMLGNLKVDMDKHGVHTIPKGDCASCGKAIIGQVVIALGKMWHPEHYVCCHCGDEIGHKNFFERAGKAYCENDYHDLFSPRCAYCNGPIKDRCVTALGKTFHAEHFVCAECGREFGDQGFHERDGLAYCKPDFFKMFAPKCHGCNKPIQTKFITALGTHWHPECFICQDCRRPFNNGAFFEHNGMPICEQHYHEKRGSLCHECKKPISGRLMITFQNNVL</sequence>
<evidence type="ECO:0000313" key="12">
    <source>
        <dbReference type="Proteomes" id="UP000887540"/>
    </source>
</evidence>
<dbReference type="GO" id="GO:0030036">
    <property type="term" value="P:actin cytoskeleton organization"/>
    <property type="evidence" value="ECO:0007669"/>
    <property type="project" value="TreeGrafter"/>
</dbReference>
<dbReference type="SMART" id="SM00132">
    <property type="entry name" value="LIM"/>
    <property type="match status" value="3"/>
</dbReference>
<evidence type="ECO:0000259" key="11">
    <source>
        <dbReference type="PROSITE" id="PS50023"/>
    </source>
</evidence>
<evidence type="ECO:0000256" key="8">
    <source>
        <dbReference type="ARBA" id="ARBA00023038"/>
    </source>
</evidence>
<dbReference type="GO" id="GO:0031941">
    <property type="term" value="C:filamentous actin"/>
    <property type="evidence" value="ECO:0007669"/>
    <property type="project" value="TreeGrafter"/>
</dbReference>
<dbReference type="CDD" id="cd09338">
    <property type="entry name" value="LIM3_Paxillin_like"/>
    <property type="match status" value="1"/>
</dbReference>
<dbReference type="FunFam" id="2.10.110.10:FF:000008">
    <property type="entry name" value="Paxillin isoform 1"/>
    <property type="match status" value="1"/>
</dbReference>
<keyword evidence="4 9" id="KW-0479">Metal-binding</keyword>
<dbReference type="PANTHER" id="PTHR24214:SF62">
    <property type="entry name" value="LEUPAXIN"/>
    <property type="match status" value="1"/>
</dbReference>
<dbReference type="SUPFAM" id="SSF57716">
    <property type="entry name" value="Glucocorticoid receptor-like (DNA-binding domain)"/>
    <property type="match status" value="4"/>
</dbReference>
<protein>
    <submittedName>
        <fullName evidence="13">LIM zinc-binding domain-containing protein</fullName>
    </submittedName>
</protein>
<accession>A0A914DS46</accession>
<dbReference type="GO" id="GO:0030018">
    <property type="term" value="C:Z disc"/>
    <property type="evidence" value="ECO:0007669"/>
    <property type="project" value="TreeGrafter"/>
</dbReference>
<dbReference type="PANTHER" id="PTHR24214">
    <property type="entry name" value="PDZ AND LIM DOMAIN PROTEIN ZASP"/>
    <property type="match status" value="1"/>
</dbReference>
<evidence type="ECO:0000256" key="4">
    <source>
        <dbReference type="ARBA" id="ARBA00022723"/>
    </source>
</evidence>
<keyword evidence="6 9" id="KW-0862">Zinc</keyword>
<dbReference type="GO" id="GO:0061061">
    <property type="term" value="P:muscle structure development"/>
    <property type="evidence" value="ECO:0007669"/>
    <property type="project" value="TreeGrafter"/>
</dbReference>
<keyword evidence="7" id="KW-0965">Cell junction</keyword>
<dbReference type="Pfam" id="PF00412">
    <property type="entry name" value="LIM"/>
    <property type="match status" value="3"/>
</dbReference>
<feature type="compositionally biased region" description="Basic and acidic residues" evidence="10">
    <location>
        <begin position="82"/>
        <end position="91"/>
    </location>
</feature>
<proteinExistence type="predicted"/>
<evidence type="ECO:0000256" key="7">
    <source>
        <dbReference type="ARBA" id="ARBA00022949"/>
    </source>
</evidence>
<feature type="compositionally biased region" description="Basic and acidic residues" evidence="10">
    <location>
        <begin position="32"/>
        <end position="57"/>
    </location>
</feature>
<keyword evidence="5" id="KW-0677">Repeat</keyword>
<keyword evidence="8 9" id="KW-0440">LIM domain</keyword>
<dbReference type="AlphaFoldDB" id="A0A914DS46"/>
<evidence type="ECO:0000256" key="1">
    <source>
        <dbReference type="ARBA" id="ARBA00004282"/>
    </source>
</evidence>
<feature type="compositionally biased region" description="Polar residues" evidence="10">
    <location>
        <begin position="92"/>
        <end position="108"/>
    </location>
</feature>